<dbReference type="EMBL" id="BMFV01000035">
    <property type="protein sequence ID" value="GGH86880.1"/>
    <property type="molecule type" value="Genomic_DNA"/>
</dbReference>
<proteinExistence type="predicted"/>
<dbReference type="Proteomes" id="UP000656813">
    <property type="component" value="Unassembled WGS sequence"/>
</dbReference>
<reference evidence="3" key="2">
    <citation type="submission" date="2020-09" db="EMBL/GenBank/DDBJ databases">
        <authorList>
            <person name="Sun Q."/>
            <person name="Zhou Y."/>
        </authorList>
    </citation>
    <scope>NUCLEOTIDE SEQUENCE</scope>
    <source>
        <strain evidence="3">CGMCC 1.12777</strain>
    </source>
</reference>
<dbReference type="RefSeq" id="WP_188498736.1">
    <property type="nucleotide sequence ID" value="NZ_BMFV01000035.1"/>
</dbReference>
<reference evidence="3" key="1">
    <citation type="journal article" date="2014" name="Int. J. Syst. Evol. Microbiol.">
        <title>Complete genome sequence of Corynebacterium casei LMG S-19264T (=DSM 44701T), isolated from a smear-ripened cheese.</title>
        <authorList>
            <consortium name="US DOE Joint Genome Institute (JGI-PGF)"/>
            <person name="Walter F."/>
            <person name="Albersmeier A."/>
            <person name="Kalinowski J."/>
            <person name="Ruckert C."/>
        </authorList>
    </citation>
    <scope>NUCLEOTIDE SEQUENCE</scope>
    <source>
        <strain evidence="3">CGMCC 1.12777</strain>
    </source>
</reference>
<keyword evidence="2" id="KW-0812">Transmembrane</keyword>
<protein>
    <submittedName>
        <fullName evidence="3">Uncharacterized protein</fullName>
    </submittedName>
</protein>
<keyword evidence="2" id="KW-0472">Membrane</keyword>
<organism evidence="3 4">
    <name type="scientific">Pullulanibacillus pueri</name>
    <dbReference type="NCBI Taxonomy" id="1437324"/>
    <lineage>
        <taxon>Bacteria</taxon>
        <taxon>Bacillati</taxon>
        <taxon>Bacillota</taxon>
        <taxon>Bacilli</taxon>
        <taxon>Bacillales</taxon>
        <taxon>Sporolactobacillaceae</taxon>
        <taxon>Pullulanibacillus</taxon>
    </lineage>
</organism>
<feature type="transmembrane region" description="Helical" evidence="2">
    <location>
        <begin position="50"/>
        <end position="72"/>
    </location>
</feature>
<evidence type="ECO:0000256" key="1">
    <source>
        <dbReference type="SAM" id="MobiDB-lite"/>
    </source>
</evidence>
<gene>
    <name evidence="3" type="ORF">GCM10007096_35610</name>
</gene>
<keyword evidence="2" id="KW-1133">Transmembrane helix</keyword>
<evidence type="ECO:0000256" key="2">
    <source>
        <dbReference type="SAM" id="Phobius"/>
    </source>
</evidence>
<feature type="region of interest" description="Disordered" evidence="1">
    <location>
        <begin position="113"/>
        <end position="140"/>
    </location>
</feature>
<name>A0A8J3ENK0_9BACL</name>
<accession>A0A8J3ENK0</accession>
<evidence type="ECO:0000313" key="3">
    <source>
        <dbReference type="EMBL" id="GGH86880.1"/>
    </source>
</evidence>
<evidence type="ECO:0000313" key="4">
    <source>
        <dbReference type="Proteomes" id="UP000656813"/>
    </source>
</evidence>
<feature type="transmembrane region" description="Helical" evidence="2">
    <location>
        <begin position="21"/>
        <end position="44"/>
    </location>
</feature>
<sequence>MKTVNGFMSNAKEMIKNPLGIIALFISLIYAIASLVLTVSTSALSKNQNWVLVLFIVLFPLIVLSAFIYLVVYHHQKLYGPSDFRDENNFFRQLSTSEQREKRQEEVMNLLKVENEEKDAGDNDSMQEVKANNGDEDKANNNGESVLSFIHDNAENIISNLSNLGLLTEESVLRLLESELGVTVRRQMALDLGSQTISFDGMAFKNNKIIGIEIKLFKSGRINMSKVLDISNLVEKILQSKRDIKKFKFIFAFVSVKPFINKAQIEKAINDKLKTYADVDIRFYNLEDLGIFVNNNLVEALD</sequence>
<dbReference type="AlphaFoldDB" id="A0A8J3ENK0"/>
<comment type="caution">
    <text evidence="3">The sequence shown here is derived from an EMBL/GenBank/DDBJ whole genome shotgun (WGS) entry which is preliminary data.</text>
</comment>
<keyword evidence="4" id="KW-1185">Reference proteome</keyword>